<accession>A0A1I0BV61</accession>
<reference evidence="2 3" key="1">
    <citation type="submission" date="2016-10" db="EMBL/GenBank/DDBJ databases">
        <authorList>
            <person name="de Groot N.N."/>
        </authorList>
    </citation>
    <scope>NUCLEOTIDE SEQUENCE [LARGE SCALE GENOMIC DNA]</scope>
    <source>
        <strain evidence="2 3">DSM 1801</strain>
    </source>
</reference>
<protein>
    <submittedName>
        <fullName evidence="2">Uncharacterized protein</fullName>
    </submittedName>
</protein>
<keyword evidence="1" id="KW-1133">Transmembrane helix</keyword>
<organism evidence="2 3">
    <name type="scientific">[Clostridium] polysaccharolyticum</name>
    <dbReference type="NCBI Taxonomy" id="29364"/>
    <lineage>
        <taxon>Bacteria</taxon>
        <taxon>Bacillati</taxon>
        <taxon>Bacillota</taxon>
        <taxon>Clostridia</taxon>
        <taxon>Lachnospirales</taxon>
        <taxon>Lachnospiraceae</taxon>
    </lineage>
</organism>
<sequence>MKNMKSVFYGIVVSFIGILFVKFMDSTFVGNVLYFNDEAAGIIVFAVIYLAGVIAACTVRMLSEKR</sequence>
<dbReference type="EMBL" id="FOHN01000008">
    <property type="protein sequence ID" value="SET10950.1"/>
    <property type="molecule type" value="Genomic_DNA"/>
</dbReference>
<dbReference type="RefSeq" id="WP_092477587.1">
    <property type="nucleotide sequence ID" value="NZ_FOHN01000008.1"/>
</dbReference>
<evidence type="ECO:0000313" key="2">
    <source>
        <dbReference type="EMBL" id="SET10950.1"/>
    </source>
</evidence>
<feature type="transmembrane region" description="Helical" evidence="1">
    <location>
        <begin position="7"/>
        <end position="24"/>
    </location>
</feature>
<dbReference type="Proteomes" id="UP000199800">
    <property type="component" value="Unassembled WGS sequence"/>
</dbReference>
<gene>
    <name evidence="2" type="ORF">SAMN04487772_108110</name>
</gene>
<keyword evidence="1" id="KW-0812">Transmembrane</keyword>
<feature type="transmembrane region" description="Helical" evidence="1">
    <location>
        <begin position="39"/>
        <end position="62"/>
    </location>
</feature>
<dbReference type="AlphaFoldDB" id="A0A1I0BV61"/>
<name>A0A1I0BV61_9FIRM</name>
<keyword evidence="1" id="KW-0472">Membrane</keyword>
<evidence type="ECO:0000256" key="1">
    <source>
        <dbReference type="SAM" id="Phobius"/>
    </source>
</evidence>
<evidence type="ECO:0000313" key="3">
    <source>
        <dbReference type="Proteomes" id="UP000199800"/>
    </source>
</evidence>
<dbReference type="STRING" id="29364.SAMN04487772_108110"/>
<keyword evidence="3" id="KW-1185">Reference proteome</keyword>
<proteinExistence type="predicted"/>